<evidence type="ECO:0000313" key="2">
    <source>
        <dbReference type="Proteomes" id="UP000510886"/>
    </source>
</evidence>
<gene>
    <name evidence="1" type="ORF">GTO87_05650</name>
</gene>
<dbReference type="Proteomes" id="UP000510886">
    <property type="component" value="Chromosome"/>
</dbReference>
<dbReference type="AlphaFoldDB" id="A0A7H9EK92"/>
<proteinExistence type="predicted"/>
<reference evidence="1 2" key="1">
    <citation type="submission" date="2020-01" db="EMBL/GenBank/DDBJ databases">
        <title>Complete and circular genome sequences of six lactobacillus isolates from horses.</title>
        <authorList>
            <person name="Hassan H.M."/>
        </authorList>
    </citation>
    <scope>NUCLEOTIDE SEQUENCE [LARGE SCALE GENOMIC DNA]</scope>
    <source>
        <strain evidence="1 2">1A</strain>
    </source>
</reference>
<dbReference type="RefSeq" id="WP_180848426.1">
    <property type="nucleotide sequence ID" value="NZ_CP047418.1"/>
</dbReference>
<name>A0A7H9EK92_9LACO</name>
<sequence>MVVMKLVDETDKYVEYALYDGNDEFIENIRFYKNSKSLVIEGKKKMTNHYETASYRLLLECVKDNVYPKEMSKGWRLHG</sequence>
<evidence type="ECO:0000313" key="1">
    <source>
        <dbReference type="EMBL" id="QLL78130.1"/>
    </source>
</evidence>
<organism evidence="1 2">
    <name type="scientific">Ligilactobacillus saerimneri</name>
    <dbReference type="NCBI Taxonomy" id="228229"/>
    <lineage>
        <taxon>Bacteria</taxon>
        <taxon>Bacillati</taxon>
        <taxon>Bacillota</taxon>
        <taxon>Bacilli</taxon>
        <taxon>Lactobacillales</taxon>
        <taxon>Lactobacillaceae</taxon>
        <taxon>Ligilactobacillus</taxon>
    </lineage>
</organism>
<dbReference type="EMBL" id="CP047418">
    <property type="protein sequence ID" value="QLL78130.1"/>
    <property type="molecule type" value="Genomic_DNA"/>
</dbReference>
<accession>A0A7H9EK92</accession>
<protein>
    <submittedName>
        <fullName evidence="1">Uncharacterized protein</fullName>
    </submittedName>
</protein>
<dbReference type="KEGG" id="lsw:GTO87_05650"/>